<dbReference type="InterPro" id="IPR050707">
    <property type="entry name" value="HTH_MetabolicPath_Reg"/>
</dbReference>
<dbReference type="PANTHER" id="PTHR30136">
    <property type="entry name" value="HELIX-TURN-HELIX TRANSCRIPTIONAL REGULATOR, ICLR FAMILY"/>
    <property type="match status" value="1"/>
</dbReference>
<dbReference type="STRING" id="546364.SAMN04489730_6454"/>
<feature type="domain" description="IclR-ED" evidence="5">
    <location>
        <begin position="99"/>
        <end position="276"/>
    </location>
</feature>
<feature type="domain" description="HTH iclR-type" evidence="4">
    <location>
        <begin position="37"/>
        <end position="98"/>
    </location>
</feature>
<dbReference type="Gene3D" id="1.10.10.10">
    <property type="entry name" value="Winged helix-like DNA-binding domain superfamily/Winged helix DNA-binding domain"/>
    <property type="match status" value="1"/>
</dbReference>
<dbReference type="SUPFAM" id="SSF55781">
    <property type="entry name" value="GAF domain-like"/>
    <property type="match status" value="1"/>
</dbReference>
<dbReference type="SUPFAM" id="SSF46785">
    <property type="entry name" value="Winged helix' DNA-binding domain"/>
    <property type="match status" value="1"/>
</dbReference>
<evidence type="ECO:0000313" key="6">
    <source>
        <dbReference type="EMBL" id="SFW86650.1"/>
    </source>
</evidence>
<dbReference type="PROSITE" id="PS51077">
    <property type="entry name" value="HTH_ICLR"/>
    <property type="match status" value="1"/>
</dbReference>
<keyword evidence="2 6" id="KW-0238">DNA-binding</keyword>
<dbReference type="PANTHER" id="PTHR30136:SF24">
    <property type="entry name" value="HTH-TYPE TRANSCRIPTIONAL REPRESSOR ALLR"/>
    <property type="match status" value="1"/>
</dbReference>
<reference evidence="7" key="1">
    <citation type="submission" date="2016-11" db="EMBL/GenBank/DDBJ databases">
        <authorList>
            <person name="Varghese N."/>
            <person name="Submissions S."/>
        </authorList>
    </citation>
    <scope>NUCLEOTIDE SEQUENCE [LARGE SCALE GENOMIC DNA]</scope>
    <source>
        <strain evidence="7">DSM 44671</strain>
    </source>
</reference>
<evidence type="ECO:0000256" key="2">
    <source>
        <dbReference type="ARBA" id="ARBA00023125"/>
    </source>
</evidence>
<dbReference type="GO" id="GO:0003700">
    <property type="term" value="F:DNA-binding transcription factor activity"/>
    <property type="evidence" value="ECO:0007669"/>
    <property type="project" value="TreeGrafter"/>
</dbReference>
<organism evidence="6 7">
    <name type="scientific">Amycolatopsis australiensis</name>
    <dbReference type="NCBI Taxonomy" id="546364"/>
    <lineage>
        <taxon>Bacteria</taxon>
        <taxon>Bacillati</taxon>
        <taxon>Actinomycetota</taxon>
        <taxon>Actinomycetes</taxon>
        <taxon>Pseudonocardiales</taxon>
        <taxon>Pseudonocardiaceae</taxon>
        <taxon>Amycolatopsis</taxon>
    </lineage>
</organism>
<dbReference type="InterPro" id="IPR029016">
    <property type="entry name" value="GAF-like_dom_sf"/>
</dbReference>
<dbReference type="SMART" id="SM00346">
    <property type="entry name" value="HTH_ICLR"/>
    <property type="match status" value="1"/>
</dbReference>
<keyword evidence="3" id="KW-0804">Transcription</keyword>
<dbReference type="Gene3D" id="3.30.450.40">
    <property type="match status" value="1"/>
</dbReference>
<dbReference type="GO" id="GO:0045892">
    <property type="term" value="P:negative regulation of DNA-templated transcription"/>
    <property type="evidence" value="ECO:0007669"/>
    <property type="project" value="TreeGrafter"/>
</dbReference>
<dbReference type="InterPro" id="IPR036388">
    <property type="entry name" value="WH-like_DNA-bd_sf"/>
</dbReference>
<evidence type="ECO:0000256" key="3">
    <source>
        <dbReference type="ARBA" id="ARBA00023163"/>
    </source>
</evidence>
<dbReference type="InterPro" id="IPR005471">
    <property type="entry name" value="Tscrpt_reg_IclR_N"/>
</dbReference>
<dbReference type="GO" id="GO:0003677">
    <property type="term" value="F:DNA binding"/>
    <property type="evidence" value="ECO:0007669"/>
    <property type="project" value="UniProtKB-KW"/>
</dbReference>
<dbReference type="EMBL" id="FPJG01000006">
    <property type="protein sequence ID" value="SFW86650.1"/>
    <property type="molecule type" value="Genomic_DNA"/>
</dbReference>
<keyword evidence="7" id="KW-1185">Reference proteome</keyword>
<evidence type="ECO:0000259" key="5">
    <source>
        <dbReference type="PROSITE" id="PS51078"/>
    </source>
</evidence>
<proteinExistence type="predicted"/>
<evidence type="ECO:0000256" key="1">
    <source>
        <dbReference type="ARBA" id="ARBA00023015"/>
    </source>
</evidence>
<dbReference type="Pfam" id="PF09339">
    <property type="entry name" value="HTH_IclR"/>
    <property type="match status" value="1"/>
</dbReference>
<sequence>MPLILSSETLRSQRALPLSGSPGYPGLVAGRTNNPGQSVSRRLLSVLDCFDVAHPALSLTEVATRSGLSVSTARRLIGELRAWGGLERLEDGRYRIGIRLWTIGSLAPRQRDLREAALPYMHDLFQATQENIQLTVLDGTEALCIEKISSTKAVPTLTHVGGRLPLHATGVGKAILAFSGRELLAAVAAAGLPRMTPNTITQPGRLAGALKEVRRTGAAYSYEEMTLGAASVAAPILRLDGGVRAALGIVAHSRAAVDRLAPAVRTAALGIARATN</sequence>
<gene>
    <name evidence="6" type="ORF">SAMN04489730_6454</name>
</gene>
<dbReference type="AlphaFoldDB" id="A0A1K1SQS8"/>
<dbReference type="InterPro" id="IPR014757">
    <property type="entry name" value="Tscrpt_reg_IclR_C"/>
</dbReference>
<keyword evidence="1" id="KW-0805">Transcription regulation</keyword>
<dbReference type="InterPro" id="IPR036390">
    <property type="entry name" value="WH_DNA-bd_sf"/>
</dbReference>
<evidence type="ECO:0000313" key="7">
    <source>
        <dbReference type="Proteomes" id="UP000182740"/>
    </source>
</evidence>
<dbReference type="PROSITE" id="PS51078">
    <property type="entry name" value="ICLR_ED"/>
    <property type="match status" value="1"/>
</dbReference>
<accession>A0A1K1SQS8</accession>
<protein>
    <submittedName>
        <fullName evidence="6">DNA-binding transcriptional regulator, IclR family</fullName>
    </submittedName>
</protein>
<name>A0A1K1SQS8_9PSEU</name>
<dbReference type="Pfam" id="PF01614">
    <property type="entry name" value="IclR_C"/>
    <property type="match status" value="1"/>
</dbReference>
<evidence type="ECO:0000259" key="4">
    <source>
        <dbReference type="PROSITE" id="PS51077"/>
    </source>
</evidence>
<dbReference type="Proteomes" id="UP000182740">
    <property type="component" value="Unassembled WGS sequence"/>
</dbReference>